<comment type="subcellular location">
    <subcellularLocation>
        <location evidence="3">Mitochondrion</location>
    </subcellularLocation>
</comment>
<proteinExistence type="inferred from homology"/>
<gene>
    <name evidence="4" type="ORF">niasHS_017400</name>
</gene>
<organism evidence="4 5">
    <name type="scientific">Heterodera schachtii</name>
    <name type="common">Sugarbeet cyst nematode worm</name>
    <name type="synonym">Tylenchus schachtii</name>
    <dbReference type="NCBI Taxonomy" id="97005"/>
    <lineage>
        <taxon>Eukaryota</taxon>
        <taxon>Metazoa</taxon>
        <taxon>Ecdysozoa</taxon>
        <taxon>Nematoda</taxon>
        <taxon>Chromadorea</taxon>
        <taxon>Rhabditida</taxon>
        <taxon>Tylenchina</taxon>
        <taxon>Tylenchomorpha</taxon>
        <taxon>Tylenchoidea</taxon>
        <taxon>Heteroderidae</taxon>
        <taxon>Heteroderinae</taxon>
        <taxon>Heterodera</taxon>
    </lineage>
</organism>
<evidence type="ECO:0000256" key="2">
    <source>
        <dbReference type="ARBA" id="ARBA00023157"/>
    </source>
</evidence>
<evidence type="ECO:0000313" key="5">
    <source>
        <dbReference type="Proteomes" id="UP001620645"/>
    </source>
</evidence>
<evidence type="ECO:0000256" key="3">
    <source>
        <dbReference type="RuleBase" id="RU364104"/>
    </source>
</evidence>
<dbReference type="Pfam" id="PF08583">
    <property type="entry name" value="Cmc1"/>
    <property type="match status" value="1"/>
</dbReference>
<comment type="caution">
    <text evidence="4">The sequence shown here is derived from an EMBL/GenBank/DDBJ whole genome shotgun (WGS) entry which is preliminary data.</text>
</comment>
<sequence length="179" mass="20689">MSQPSSSSVKIVNLNDNKQLKDLKEGEIVKGTNGKFYRARKTIYPTMVGGPLGLGDPESKTLSKVEQEIVIPDLMGKQVHKSECLQEFTAFVQCLRTENSIVGPQKCKPYIKVYEDCKLMKFQDDEFRKKVIDEYMDERSKFREVGLNQKQRKFYEYLNWKSTQKANQNEPTNSVDQFG</sequence>
<dbReference type="AlphaFoldDB" id="A0ABD2HZL1"/>
<dbReference type="EMBL" id="JBICCN010000373">
    <property type="protein sequence ID" value="KAL3072426.1"/>
    <property type="molecule type" value="Genomic_DNA"/>
</dbReference>
<dbReference type="GO" id="GO:0005739">
    <property type="term" value="C:mitochondrion"/>
    <property type="evidence" value="ECO:0007669"/>
    <property type="project" value="UniProtKB-SubCell"/>
</dbReference>
<keyword evidence="5" id="KW-1185">Reference proteome</keyword>
<reference evidence="4 5" key="1">
    <citation type="submission" date="2024-10" db="EMBL/GenBank/DDBJ databases">
        <authorList>
            <person name="Kim D."/>
        </authorList>
    </citation>
    <scope>NUCLEOTIDE SEQUENCE [LARGE SCALE GENOMIC DNA]</scope>
    <source>
        <strain evidence="4">Taebaek</strain>
    </source>
</reference>
<accession>A0ABD2HZL1</accession>
<keyword evidence="2" id="KW-1015">Disulfide bond</keyword>
<dbReference type="PROSITE" id="PS51808">
    <property type="entry name" value="CHCH"/>
    <property type="match status" value="1"/>
</dbReference>
<evidence type="ECO:0000256" key="1">
    <source>
        <dbReference type="ARBA" id="ARBA00007347"/>
    </source>
</evidence>
<dbReference type="InterPro" id="IPR013892">
    <property type="entry name" value="Cyt_c_biogenesis_Cmc1-like"/>
</dbReference>
<comment type="similarity">
    <text evidence="1 3">Belongs to the CMC family.</text>
</comment>
<keyword evidence="3" id="KW-0496">Mitochondrion</keyword>
<protein>
    <recommendedName>
        <fullName evidence="3">COX assembly mitochondrial protein</fullName>
    </recommendedName>
</protein>
<evidence type="ECO:0000313" key="4">
    <source>
        <dbReference type="EMBL" id="KAL3072426.1"/>
    </source>
</evidence>
<name>A0ABD2HZL1_HETSC</name>
<dbReference type="Proteomes" id="UP001620645">
    <property type="component" value="Unassembled WGS sequence"/>
</dbReference>